<organism evidence="2 3">
    <name type="scientific">Calocera viscosa (strain TUFC12733)</name>
    <dbReference type="NCBI Taxonomy" id="1330018"/>
    <lineage>
        <taxon>Eukaryota</taxon>
        <taxon>Fungi</taxon>
        <taxon>Dikarya</taxon>
        <taxon>Basidiomycota</taxon>
        <taxon>Agaricomycotina</taxon>
        <taxon>Dacrymycetes</taxon>
        <taxon>Dacrymycetales</taxon>
        <taxon>Dacrymycetaceae</taxon>
        <taxon>Calocera</taxon>
    </lineage>
</organism>
<feature type="region of interest" description="Disordered" evidence="1">
    <location>
        <begin position="1"/>
        <end position="27"/>
    </location>
</feature>
<evidence type="ECO:0008006" key="4">
    <source>
        <dbReference type="Google" id="ProtNLM"/>
    </source>
</evidence>
<protein>
    <recommendedName>
        <fullName evidence="4">SnoaL-like domain-containing protein</fullName>
    </recommendedName>
</protein>
<dbReference type="STRING" id="1330018.A0A167QNV8"/>
<dbReference type="OrthoDB" id="9995831at2759"/>
<dbReference type="EMBL" id="KV417270">
    <property type="protein sequence ID" value="KZP00106.1"/>
    <property type="molecule type" value="Genomic_DNA"/>
</dbReference>
<evidence type="ECO:0000256" key="1">
    <source>
        <dbReference type="SAM" id="MobiDB-lite"/>
    </source>
</evidence>
<name>A0A167QNV8_CALVF</name>
<accession>A0A167QNV8</accession>
<evidence type="ECO:0000313" key="2">
    <source>
        <dbReference type="EMBL" id="KZP00106.1"/>
    </source>
</evidence>
<evidence type="ECO:0000313" key="3">
    <source>
        <dbReference type="Proteomes" id="UP000076738"/>
    </source>
</evidence>
<dbReference type="AlphaFoldDB" id="A0A167QNV8"/>
<feature type="region of interest" description="Disordered" evidence="1">
    <location>
        <begin position="378"/>
        <end position="399"/>
    </location>
</feature>
<dbReference type="Proteomes" id="UP000076738">
    <property type="component" value="Unassembled WGS sequence"/>
</dbReference>
<keyword evidence="3" id="KW-1185">Reference proteome</keyword>
<reference evidence="2 3" key="1">
    <citation type="journal article" date="2016" name="Mol. Biol. Evol.">
        <title>Comparative Genomics of Early-Diverging Mushroom-Forming Fungi Provides Insights into the Origins of Lignocellulose Decay Capabilities.</title>
        <authorList>
            <person name="Nagy L.G."/>
            <person name="Riley R."/>
            <person name="Tritt A."/>
            <person name="Adam C."/>
            <person name="Daum C."/>
            <person name="Floudas D."/>
            <person name="Sun H."/>
            <person name="Yadav J.S."/>
            <person name="Pangilinan J."/>
            <person name="Larsson K.H."/>
            <person name="Matsuura K."/>
            <person name="Barry K."/>
            <person name="Labutti K."/>
            <person name="Kuo R."/>
            <person name="Ohm R.A."/>
            <person name="Bhattacharya S.S."/>
            <person name="Shirouzu T."/>
            <person name="Yoshinaga Y."/>
            <person name="Martin F.M."/>
            <person name="Grigoriev I.V."/>
            <person name="Hibbett D.S."/>
        </authorList>
    </citation>
    <scope>NUCLEOTIDE SEQUENCE [LARGE SCALE GENOMIC DNA]</scope>
    <source>
        <strain evidence="2 3">TUFC12733</strain>
    </source>
</reference>
<gene>
    <name evidence="2" type="ORF">CALVIDRAFT_533762</name>
</gene>
<sequence>MDYSSPQPQPNPSNAPGPSSVPFPRGSELSLLVGPQDDFSTVRPRLESWRRASALEVHELVYGSYYPSSSRVTVNGDAVKAAQEFRERVERLYEADAVYENPLLTADGRTLITALYSVTHKLSSIGLPRLTAMLPFLSEPDLPKSYPLIRVWSEVLETCESESFDGARTAMLEQTLHFLFMPELHTPLGQPSSSDSLVPNPRDSTSSVSLMSTAAALGQASIPPPKLKIPSLWGAKGDERTLPSPLHFQLHVITRLQFNERGRITRHRDFWDVRDLAETVVPFSGMIGWFTRRLLAYNLLAIAWIFSLIPTLPPRAFPTLPLNPSHATLPTTAAHTRTSTWTGLGGGDTSPILRTTMPMTREQEVGLGLTFGGGATRGNIVTGDGAGQAPDTDRDSDVY</sequence>
<proteinExistence type="predicted"/>
<feature type="compositionally biased region" description="Pro residues" evidence="1">
    <location>
        <begin position="7"/>
        <end position="21"/>
    </location>
</feature>